<dbReference type="InterPro" id="IPR008183">
    <property type="entry name" value="Aldose_1/G6P_1-epimerase"/>
</dbReference>
<dbReference type="InterPro" id="IPR011013">
    <property type="entry name" value="Gal_mutarotase_sf_dom"/>
</dbReference>
<dbReference type="RefSeq" id="WP_343890993.1">
    <property type="nucleotide sequence ID" value="NZ_BAAAEH010000037.1"/>
</dbReference>
<dbReference type="Proteomes" id="UP001419910">
    <property type="component" value="Unassembled WGS sequence"/>
</dbReference>
<sequence length="285" mass="30443">MSLALAGAGWELDLLPALGGAIGALRYRREDILRPTPDGATDPLQSACFPLVPYANRIAGGRFGFAGRDVQLPLNFGDHPNSLHGIGWQRPWKVVEAGAGKAVLALDHGGGDGWPWAWHAEQLFELGGEGLSATLTLTNKARQPMPAGIGLHPYFAIQPGTTLRLNVARAWLTDQNQIPNEAAGADHFGDWAAGAPIWDAGFIDHSYEGWDGLATLERGDHIVRLSAEGARDLHLYHPEGESFCCLEPVSHLPDAFNRADGVFDVVPAGGSVALSMRIAVEAPGW</sequence>
<dbReference type="EMBL" id="JBDIME010000034">
    <property type="protein sequence ID" value="MEN2792836.1"/>
    <property type="molecule type" value="Genomic_DNA"/>
</dbReference>
<proteinExistence type="predicted"/>
<dbReference type="SUPFAM" id="SSF74650">
    <property type="entry name" value="Galactose mutarotase-like"/>
    <property type="match status" value="1"/>
</dbReference>
<dbReference type="Gene3D" id="2.70.98.10">
    <property type="match status" value="1"/>
</dbReference>
<protein>
    <submittedName>
        <fullName evidence="1">Aldose 1-epimerase</fullName>
    </submittedName>
</protein>
<gene>
    <name evidence="1" type="ORF">ABC974_24620</name>
</gene>
<evidence type="ECO:0000313" key="2">
    <source>
        <dbReference type="Proteomes" id="UP001419910"/>
    </source>
</evidence>
<organism evidence="1 2">
    <name type="scientific">Sphingomonas oligophenolica</name>
    <dbReference type="NCBI Taxonomy" id="301154"/>
    <lineage>
        <taxon>Bacteria</taxon>
        <taxon>Pseudomonadati</taxon>
        <taxon>Pseudomonadota</taxon>
        <taxon>Alphaproteobacteria</taxon>
        <taxon>Sphingomonadales</taxon>
        <taxon>Sphingomonadaceae</taxon>
        <taxon>Sphingomonas</taxon>
    </lineage>
</organism>
<evidence type="ECO:0000313" key="1">
    <source>
        <dbReference type="EMBL" id="MEN2792836.1"/>
    </source>
</evidence>
<dbReference type="Pfam" id="PF01263">
    <property type="entry name" value="Aldose_epim"/>
    <property type="match status" value="1"/>
</dbReference>
<name>A0ABU9YAK6_9SPHN</name>
<comment type="caution">
    <text evidence="1">The sequence shown here is derived from an EMBL/GenBank/DDBJ whole genome shotgun (WGS) entry which is preliminary data.</text>
</comment>
<reference evidence="1 2" key="1">
    <citation type="submission" date="2024-05" db="EMBL/GenBank/DDBJ databases">
        <authorList>
            <person name="Liu Q."/>
            <person name="Xin Y.-H."/>
        </authorList>
    </citation>
    <scope>NUCLEOTIDE SEQUENCE [LARGE SCALE GENOMIC DNA]</scope>
    <source>
        <strain evidence="1 2">CGMCC 1.10181</strain>
    </source>
</reference>
<dbReference type="CDD" id="cd09021">
    <property type="entry name" value="Aldose_epim_Ec_YphB"/>
    <property type="match status" value="1"/>
</dbReference>
<dbReference type="InterPro" id="IPR014718">
    <property type="entry name" value="GH-type_carb-bd"/>
</dbReference>
<accession>A0ABU9YAK6</accession>
<keyword evidence="2" id="KW-1185">Reference proteome</keyword>